<evidence type="ECO:0000313" key="2">
    <source>
        <dbReference type="EMBL" id="KAK6525124.1"/>
    </source>
</evidence>
<proteinExistence type="predicted"/>
<evidence type="ECO:0000256" key="1">
    <source>
        <dbReference type="SAM" id="MobiDB-lite"/>
    </source>
</evidence>
<feature type="region of interest" description="Disordered" evidence="1">
    <location>
        <begin position="101"/>
        <end position="194"/>
    </location>
</feature>
<protein>
    <submittedName>
        <fullName evidence="2">Uncharacterized protein</fullName>
    </submittedName>
</protein>
<comment type="caution">
    <text evidence="2">The sequence shown here is derived from an EMBL/GenBank/DDBJ whole genome shotgun (WGS) entry which is preliminary data.</text>
</comment>
<organism evidence="2 3">
    <name type="scientific">Orbilia ellipsospora</name>
    <dbReference type="NCBI Taxonomy" id="2528407"/>
    <lineage>
        <taxon>Eukaryota</taxon>
        <taxon>Fungi</taxon>
        <taxon>Dikarya</taxon>
        <taxon>Ascomycota</taxon>
        <taxon>Pezizomycotina</taxon>
        <taxon>Orbiliomycetes</taxon>
        <taxon>Orbiliales</taxon>
        <taxon>Orbiliaceae</taxon>
        <taxon>Orbilia</taxon>
    </lineage>
</organism>
<feature type="compositionally biased region" description="Basic and acidic residues" evidence="1">
    <location>
        <begin position="108"/>
        <end position="133"/>
    </location>
</feature>
<dbReference type="Proteomes" id="UP001365542">
    <property type="component" value="Unassembled WGS sequence"/>
</dbReference>
<feature type="region of interest" description="Disordered" evidence="1">
    <location>
        <begin position="38"/>
        <end position="67"/>
    </location>
</feature>
<gene>
    <name evidence="2" type="ORF">TWF694_005270</name>
</gene>
<name>A0AAV9WUT6_9PEZI</name>
<reference evidence="2 3" key="1">
    <citation type="submission" date="2019-10" db="EMBL/GenBank/DDBJ databases">
        <authorList>
            <person name="Palmer J.M."/>
        </authorList>
    </citation>
    <scope>NUCLEOTIDE SEQUENCE [LARGE SCALE GENOMIC DNA]</scope>
    <source>
        <strain evidence="2 3">TWF694</strain>
    </source>
</reference>
<sequence length="236" mass="25877">MSDFGFQWPGDLATLQATNRNPMSQPLSRKAKRKFAKAAKKNAIFKRDPDPSTGSGSKRRIIKQSEQFSEHPDLSAYAHYVDFAQILSSLLDTFDEIEASMPGVGNGEEMKEISPDSKSEDSSSSESSDRSDNEDSDGSGFDDGPNPPNSPCSSNSGDSAGSSSEHLFDSDEAEFGDGEYSSESAELSDFPSPPMKTIQAVPSLARNKCRYAYLYTNERDSYNLLAPLDGFRVYYH</sequence>
<feature type="compositionally biased region" description="Low complexity" evidence="1">
    <location>
        <begin position="151"/>
        <end position="164"/>
    </location>
</feature>
<evidence type="ECO:0000313" key="3">
    <source>
        <dbReference type="Proteomes" id="UP001365542"/>
    </source>
</evidence>
<dbReference type="AlphaFoldDB" id="A0AAV9WUT6"/>
<keyword evidence="3" id="KW-1185">Reference proteome</keyword>
<dbReference type="EMBL" id="JAVHJO010000017">
    <property type="protein sequence ID" value="KAK6525124.1"/>
    <property type="molecule type" value="Genomic_DNA"/>
</dbReference>
<accession>A0AAV9WUT6</accession>